<dbReference type="GO" id="GO:0016020">
    <property type="term" value="C:membrane"/>
    <property type="evidence" value="ECO:0007669"/>
    <property type="project" value="UniProtKB-SubCell"/>
</dbReference>
<evidence type="ECO:0000256" key="1">
    <source>
        <dbReference type="ARBA" id="ARBA00004141"/>
    </source>
</evidence>
<evidence type="ECO:0000256" key="3">
    <source>
        <dbReference type="ARBA" id="ARBA00022692"/>
    </source>
</evidence>
<sequence>MIIKIQNENRSVWIPSPTLNSDSYIALLFEIFWILICSIVVIRCVFVLLKTRQVHLNLSLAISILWLQWFEVALAKIFMLPYQYGFYQLNASTSSVSNFWTSDSSKMILVSNYESISNLCIGGFLLWHYVYSLAIGSAAVAVERIFATFFIGDYEHSTRRLIVIIPAIITQIITLRLTVSSLEHKISFGTVIGVFTVQGVYLFGTQIFVFKYNKRLQSMSNNNKYSLSSKYQISENLRVLNMIRSFVLACSIYTLIACLLFYLTVSQYFSGEFESFINHIIETLIFFNPIILSIVIMHSNKFWWLKFWGFRSKIIRDETKKPDIADETDIYFRQLKNAWV</sequence>
<dbReference type="GO" id="GO:0007606">
    <property type="term" value="P:sensory perception of chemical stimulus"/>
    <property type="evidence" value="ECO:0007669"/>
    <property type="project" value="InterPro"/>
</dbReference>
<gene>
    <name evidence="7" type="ORF">CAMP_LOCUS5687</name>
</gene>
<comment type="similarity">
    <text evidence="2">Belongs to the nematode receptor-like protein sre family.</text>
</comment>
<proteinExistence type="inferred from homology"/>
<evidence type="ECO:0000256" key="5">
    <source>
        <dbReference type="ARBA" id="ARBA00023136"/>
    </source>
</evidence>
<reference evidence="7" key="1">
    <citation type="submission" date="2022-11" db="EMBL/GenBank/DDBJ databases">
        <authorList>
            <person name="Kikuchi T."/>
        </authorList>
    </citation>
    <scope>NUCLEOTIDE SEQUENCE</scope>
    <source>
        <strain evidence="7">PS1010</strain>
    </source>
</reference>
<protein>
    <submittedName>
        <fullName evidence="7">Uncharacterized protein</fullName>
    </submittedName>
</protein>
<dbReference type="InterPro" id="IPR004151">
    <property type="entry name" value="7TM_GPCR_serpentine_rcpt_Sre"/>
</dbReference>
<accession>A0A9P1N044</accession>
<keyword evidence="4 6" id="KW-1133">Transmembrane helix</keyword>
<feature type="transmembrane region" description="Helical" evidence="6">
    <location>
        <begin position="116"/>
        <end position="140"/>
    </location>
</feature>
<feature type="transmembrane region" description="Helical" evidence="6">
    <location>
        <begin position="246"/>
        <end position="264"/>
    </location>
</feature>
<feature type="transmembrane region" description="Helical" evidence="6">
    <location>
        <begin position="24"/>
        <end position="49"/>
    </location>
</feature>
<dbReference type="PANTHER" id="PTHR47631">
    <property type="entry name" value="SERPENTINE RECEPTOR, CLASS E (EPSILON)-RELATED"/>
    <property type="match status" value="1"/>
</dbReference>
<dbReference type="Proteomes" id="UP001152747">
    <property type="component" value="Unassembled WGS sequence"/>
</dbReference>
<feature type="transmembrane region" description="Helical" evidence="6">
    <location>
        <begin position="276"/>
        <end position="297"/>
    </location>
</feature>
<evidence type="ECO:0000256" key="2">
    <source>
        <dbReference type="ARBA" id="ARBA00006803"/>
    </source>
</evidence>
<dbReference type="AlphaFoldDB" id="A0A9P1N044"/>
<dbReference type="PANTHER" id="PTHR47631:SF4">
    <property type="entry name" value="SERPENTINE RECEPTOR, CLASS E (EPSILON)"/>
    <property type="match status" value="1"/>
</dbReference>
<comment type="caution">
    <text evidence="7">The sequence shown here is derived from an EMBL/GenBank/DDBJ whole genome shotgun (WGS) entry which is preliminary data.</text>
</comment>
<comment type="subcellular location">
    <subcellularLocation>
        <location evidence="1">Membrane</location>
        <topology evidence="1">Multi-pass membrane protein</topology>
    </subcellularLocation>
</comment>
<evidence type="ECO:0000256" key="4">
    <source>
        <dbReference type="ARBA" id="ARBA00022989"/>
    </source>
</evidence>
<keyword evidence="5 6" id="KW-0472">Membrane</keyword>
<feature type="transmembrane region" description="Helical" evidence="6">
    <location>
        <begin position="161"/>
        <end position="179"/>
    </location>
</feature>
<evidence type="ECO:0000256" key="6">
    <source>
        <dbReference type="SAM" id="Phobius"/>
    </source>
</evidence>
<feature type="transmembrane region" description="Helical" evidence="6">
    <location>
        <begin position="56"/>
        <end position="79"/>
    </location>
</feature>
<organism evidence="7 8">
    <name type="scientific">Caenorhabditis angaria</name>
    <dbReference type="NCBI Taxonomy" id="860376"/>
    <lineage>
        <taxon>Eukaryota</taxon>
        <taxon>Metazoa</taxon>
        <taxon>Ecdysozoa</taxon>
        <taxon>Nematoda</taxon>
        <taxon>Chromadorea</taxon>
        <taxon>Rhabditida</taxon>
        <taxon>Rhabditina</taxon>
        <taxon>Rhabditomorpha</taxon>
        <taxon>Rhabditoidea</taxon>
        <taxon>Rhabditidae</taxon>
        <taxon>Peloderinae</taxon>
        <taxon>Caenorhabditis</taxon>
    </lineage>
</organism>
<keyword evidence="8" id="KW-1185">Reference proteome</keyword>
<name>A0A9P1N044_9PELO</name>
<keyword evidence="3 6" id="KW-0812">Transmembrane</keyword>
<dbReference type="EMBL" id="CANHGI010000002">
    <property type="protein sequence ID" value="CAI5443050.1"/>
    <property type="molecule type" value="Genomic_DNA"/>
</dbReference>
<evidence type="ECO:0000313" key="8">
    <source>
        <dbReference type="Proteomes" id="UP001152747"/>
    </source>
</evidence>
<evidence type="ECO:0000313" key="7">
    <source>
        <dbReference type="EMBL" id="CAI5443050.1"/>
    </source>
</evidence>
<feature type="transmembrane region" description="Helical" evidence="6">
    <location>
        <begin position="191"/>
        <end position="210"/>
    </location>
</feature>
<dbReference type="OrthoDB" id="10641949at2759"/>
<dbReference type="Pfam" id="PF03125">
    <property type="entry name" value="Sre"/>
    <property type="match status" value="1"/>
</dbReference>